<dbReference type="SUPFAM" id="SSF101960">
    <property type="entry name" value="Stabilizer of iron transporter SufD"/>
    <property type="match status" value="1"/>
</dbReference>
<evidence type="ECO:0008006" key="3">
    <source>
        <dbReference type="Google" id="ProtNLM"/>
    </source>
</evidence>
<dbReference type="Proteomes" id="UP000250257">
    <property type="component" value="Unassembled WGS sequence"/>
</dbReference>
<dbReference type="InterPro" id="IPR037284">
    <property type="entry name" value="SUF_FeS_clus_asmbl_SufBD_sf"/>
</dbReference>
<gene>
    <name evidence="1" type="ORF">NCTC13940_02889</name>
</gene>
<organism evidence="1 2">
    <name type="scientific">Listeria fleischmannii subsp. fleischmannii</name>
    <dbReference type="NCBI Taxonomy" id="1671902"/>
    <lineage>
        <taxon>Bacteria</taxon>
        <taxon>Bacillati</taxon>
        <taxon>Bacillota</taxon>
        <taxon>Bacilli</taxon>
        <taxon>Bacillales</taxon>
        <taxon>Listeriaceae</taxon>
        <taxon>Listeria</taxon>
    </lineage>
</organism>
<proteinExistence type="predicted"/>
<evidence type="ECO:0000313" key="1">
    <source>
        <dbReference type="EMBL" id="SQC72170.1"/>
    </source>
</evidence>
<dbReference type="EMBL" id="UAWT01000050">
    <property type="protein sequence ID" value="SQC72170.1"/>
    <property type="molecule type" value="Genomic_DNA"/>
</dbReference>
<evidence type="ECO:0000313" key="2">
    <source>
        <dbReference type="Proteomes" id="UP000250257"/>
    </source>
</evidence>
<protein>
    <recommendedName>
        <fullName evidence="3">FeS cluster assembly protein sufD</fullName>
    </recommendedName>
</protein>
<reference evidence="1 2" key="1">
    <citation type="submission" date="2018-06" db="EMBL/GenBank/DDBJ databases">
        <authorList>
            <consortium name="Pathogen Informatics"/>
            <person name="Doyle S."/>
        </authorList>
    </citation>
    <scope>NUCLEOTIDE SEQUENCE [LARGE SCALE GENOMIC DNA]</scope>
    <source>
        <strain evidence="1 2">NCTC13940</strain>
    </source>
</reference>
<sequence length="112" mass="12683">MAENVIAGNDFIRAFSEDASEPTFLTESRLAAWKLASELDLPFVDKTKIERWNFTKFDTFEGASTGISNEELAEKVTNLVDLDNQDANYYIQVDARPARLQLKKSCVTRALF</sequence>
<dbReference type="AlphaFoldDB" id="A0A2X3JCT9"/>
<name>A0A2X3JCT9_9LIST</name>
<accession>A0A2X3JCT9</accession>